<feature type="compositionally biased region" description="Polar residues" evidence="1">
    <location>
        <begin position="171"/>
        <end position="181"/>
    </location>
</feature>
<dbReference type="EMBL" id="AXCR01000011">
    <property type="protein sequence ID" value="KJR81555.1"/>
    <property type="molecule type" value="Genomic_DNA"/>
</dbReference>
<feature type="compositionally biased region" description="Low complexity" evidence="1">
    <location>
        <begin position="45"/>
        <end position="57"/>
    </location>
</feature>
<feature type="compositionally biased region" description="Basic and acidic residues" evidence="1">
    <location>
        <begin position="112"/>
        <end position="125"/>
    </location>
</feature>
<feature type="compositionally biased region" description="Low complexity" evidence="1">
    <location>
        <begin position="872"/>
        <end position="881"/>
    </location>
</feature>
<feature type="compositionally biased region" description="Low complexity" evidence="1">
    <location>
        <begin position="593"/>
        <end position="603"/>
    </location>
</feature>
<feature type="compositionally biased region" description="Low complexity" evidence="1">
    <location>
        <begin position="783"/>
        <end position="815"/>
    </location>
</feature>
<feature type="compositionally biased region" description="Basic and acidic residues" evidence="1">
    <location>
        <begin position="768"/>
        <end position="779"/>
    </location>
</feature>
<feature type="region of interest" description="Disordered" evidence="1">
    <location>
        <begin position="422"/>
        <end position="927"/>
    </location>
</feature>
<gene>
    <name evidence="2" type="ORF">SPSK_00691</name>
</gene>
<dbReference type="KEGG" id="ssck:SPSK_00691"/>
<comment type="caution">
    <text evidence="2">The sequence shown here is derived from an EMBL/GenBank/DDBJ whole genome shotgun (WGS) entry which is preliminary data.</text>
</comment>
<feature type="compositionally biased region" description="Polar residues" evidence="1">
    <location>
        <begin position="627"/>
        <end position="636"/>
    </location>
</feature>
<dbReference type="VEuPathDB" id="FungiDB:SPSK_00691"/>
<feature type="compositionally biased region" description="Polar residues" evidence="1">
    <location>
        <begin position="58"/>
        <end position="69"/>
    </location>
</feature>
<sequence>MSAATQQPVVPPRPIKAQDTPKIPPRPARRAVDRSLSPSRDRFAPSPLDSLLSKSPSRATFNPGSSNLASDPIDRAGSVDLPTVGQEGIEYDAVAEELSASKSHAGSSRAASPEHTRTVGDDVKLHAPKPSLPAISAKQRVATVTRTDSEKAASFGIGQATSGGDTKKKASTASQDLSSNEDGLEDDEHGIPEIGRQVPMYPNAGDVQAPSPGPDAMADGGKRNHSRKKSARGFGDLPPGSYGLHGHGVIASDKLEKAYYGKHPELIEKEHTPHDSDRAQDYSMTSADLNKIVRETASRGSGIATHGSAGTPSEQVGWQAIDESVSRPASVALKGKANSFGSQSSAADKGETPGISFSAPNDDNNVIHVDDPNNHRKSVMFNEDEGPDFDYEGEAPILAPDEVAKDPSGYEHEPAVVPAFERRLSSFDGEDGSSRHSSRPASIYRVSSIPQESAIAEEKAEDEYEPLFQDGDNKTGRAASVSAKSITEEGAPRFPSRDIWEDAPSSAHHTAEVSTPDMPIEQHQEGYVAQRPSTDSPREGETPAQAFARQQEELAEKELQGADAFAENRKPRGPTSSPLAKKEILAPAGNTHAPSSSPASASSLRRPQLGQRFPSRDVWEDVPESLRLQTVVSNPQGEEASSPLDVSKPTVPQRPARKLTDSSDKAAPVVPSRPKPKTASSEEDASKPAVSDKPKPVVPTRPARHQQPSADQEPESVPRSKPAVPARPFGGKISQLQANFMSDLNKKLKIGPQAPKKDDPEPTENAPEAEKAPLVDARKGRARGPQRSAPRAAAASTTAPATSSAPTLAFSTTTTLYSIDPEDGGLIVTSGKISSSIPEAEKDEPAAVEPDAVEKKKGEEPAAKEEAKAETAEPAEAAEPAEPAEPAEKTQTIASNTAGEPLVEAKVEASGDSVEPAAVEEPVVAEE</sequence>
<dbReference type="AlphaFoldDB" id="A0A0F2LYI9"/>
<dbReference type="OrthoDB" id="5386574at2759"/>
<evidence type="ECO:0000313" key="3">
    <source>
        <dbReference type="Proteomes" id="UP000033710"/>
    </source>
</evidence>
<reference evidence="2 3" key="1">
    <citation type="journal article" date="2014" name="BMC Genomics">
        <title>Comparative genomics of the major fungal agents of human and animal Sporotrichosis: Sporothrix schenckii and Sporothrix brasiliensis.</title>
        <authorList>
            <person name="Teixeira M.M."/>
            <person name="de Almeida L.G."/>
            <person name="Kubitschek-Barreira P."/>
            <person name="Alves F.L."/>
            <person name="Kioshima E.S."/>
            <person name="Abadio A.K."/>
            <person name="Fernandes L."/>
            <person name="Derengowski L.S."/>
            <person name="Ferreira K.S."/>
            <person name="Souza R.C."/>
            <person name="Ruiz J.C."/>
            <person name="de Andrade N.C."/>
            <person name="Paes H.C."/>
            <person name="Nicola A.M."/>
            <person name="Albuquerque P."/>
            <person name="Gerber A.L."/>
            <person name="Martins V.P."/>
            <person name="Peconick L.D."/>
            <person name="Neto A.V."/>
            <person name="Chaucanez C.B."/>
            <person name="Silva P.A."/>
            <person name="Cunha O.L."/>
            <person name="de Oliveira F.F."/>
            <person name="dos Santos T.C."/>
            <person name="Barros A.L."/>
            <person name="Soares M.A."/>
            <person name="de Oliveira L.M."/>
            <person name="Marini M.M."/>
            <person name="Villalobos-Duno H."/>
            <person name="Cunha M.M."/>
            <person name="de Hoog S."/>
            <person name="da Silveira J.F."/>
            <person name="Henrissat B."/>
            <person name="Nino-Vega G.A."/>
            <person name="Cisalpino P.S."/>
            <person name="Mora-Montes H.M."/>
            <person name="Almeida S.R."/>
            <person name="Stajich J.E."/>
            <person name="Lopes-Bezerra L.M."/>
            <person name="Vasconcelos A.T."/>
            <person name="Felipe M.S."/>
        </authorList>
    </citation>
    <scope>NUCLEOTIDE SEQUENCE [LARGE SCALE GENOMIC DNA]</scope>
    <source>
        <strain evidence="2 3">1099-18</strain>
    </source>
</reference>
<feature type="compositionally biased region" description="Basic and acidic residues" evidence="1">
    <location>
        <begin position="550"/>
        <end position="570"/>
    </location>
</feature>
<evidence type="ECO:0000256" key="1">
    <source>
        <dbReference type="SAM" id="MobiDB-lite"/>
    </source>
</evidence>
<proteinExistence type="predicted"/>
<name>A0A0F2LYI9_SPOSC</name>
<dbReference type="RefSeq" id="XP_016584231.1">
    <property type="nucleotide sequence ID" value="XM_016727641.1"/>
</dbReference>
<feature type="compositionally biased region" description="Acidic residues" evidence="1">
    <location>
        <begin position="382"/>
        <end position="393"/>
    </location>
</feature>
<feature type="region of interest" description="Disordered" evidence="1">
    <location>
        <begin position="336"/>
        <end position="394"/>
    </location>
</feature>
<dbReference type="Pfam" id="PF11489">
    <property type="entry name" value="Aim21"/>
    <property type="match status" value="1"/>
</dbReference>
<feature type="region of interest" description="Disordered" evidence="1">
    <location>
        <begin position="1"/>
        <end position="240"/>
    </location>
</feature>
<feature type="compositionally biased region" description="Basic and acidic residues" evidence="1">
    <location>
        <begin position="852"/>
        <end position="871"/>
    </location>
</feature>
<feature type="compositionally biased region" description="Basic and acidic residues" evidence="1">
    <location>
        <begin position="684"/>
        <end position="695"/>
    </location>
</feature>
<protein>
    <recommendedName>
        <fullName evidence="4">Altered inheritance of mitochondria protein 21</fullName>
    </recommendedName>
</protein>
<dbReference type="Proteomes" id="UP000033710">
    <property type="component" value="Unassembled WGS sequence"/>
</dbReference>
<feature type="compositionally biased region" description="Low complexity" evidence="1">
    <location>
        <begin position="914"/>
        <end position="927"/>
    </location>
</feature>
<evidence type="ECO:0008006" key="4">
    <source>
        <dbReference type="Google" id="ProtNLM"/>
    </source>
</evidence>
<feature type="compositionally biased region" description="Polar residues" evidence="1">
    <location>
        <begin position="100"/>
        <end position="110"/>
    </location>
</feature>
<reference evidence="2 3" key="2">
    <citation type="journal article" date="2015" name="Eukaryot. Cell">
        <title>Asexual propagation of a virulent clone complex in a human and feline outbreak of sporotrichosis.</title>
        <authorList>
            <person name="Teixeira Mde M."/>
            <person name="Rodrigues A.M."/>
            <person name="Tsui C.K."/>
            <person name="de Almeida L.G."/>
            <person name="Van Diepeningen A.D."/>
            <person name="van den Ende B.G."/>
            <person name="Fernandes G.F."/>
            <person name="Kano R."/>
            <person name="Hamelin R.C."/>
            <person name="Lopes-Bezerra L.M."/>
            <person name="Vasconcelos A.T."/>
            <person name="de Hoog S."/>
            <person name="de Camargo Z.P."/>
            <person name="Felipe M.S."/>
        </authorList>
    </citation>
    <scope>NUCLEOTIDE SEQUENCE [LARGE SCALE GENOMIC DNA]</scope>
    <source>
        <strain evidence="2 3">1099-18</strain>
    </source>
</reference>
<dbReference type="InterPro" id="IPR021582">
    <property type="entry name" value="Aim21"/>
</dbReference>
<accession>A0A0F2LYI9</accession>
<evidence type="ECO:0000313" key="2">
    <source>
        <dbReference type="EMBL" id="KJR81555.1"/>
    </source>
</evidence>
<organism evidence="2 3">
    <name type="scientific">Sporothrix schenckii 1099-18</name>
    <dbReference type="NCBI Taxonomy" id="1397361"/>
    <lineage>
        <taxon>Eukaryota</taxon>
        <taxon>Fungi</taxon>
        <taxon>Dikarya</taxon>
        <taxon>Ascomycota</taxon>
        <taxon>Pezizomycotina</taxon>
        <taxon>Sordariomycetes</taxon>
        <taxon>Sordariomycetidae</taxon>
        <taxon>Ophiostomatales</taxon>
        <taxon>Ophiostomataceae</taxon>
        <taxon>Sporothrix</taxon>
    </lineage>
</organism>
<feature type="compositionally biased region" description="Basic and acidic residues" evidence="1">
    <location>
        <begin position="486"/>
        <end position="500"/>
    </location>
</feature>
<dbReference type="GeneID" id="27662918"/>